<keyword evidence="4" id="KW-1185">Reference proteome</keyword>
<accession>A0A432ZY36</accession>
<evidence type="ECO:0000313" key="3">
    <source>
        <dbReference type="EMBL" id="RUO95394.1"/>
    </source>
</evidence>
<evidence type="ECO:0000313" key="4">
    <source>
        <dbReference type="Proteomes" id="UP000268093"/>
    </source>
</evidence>
<proteinExistence type="predicted"/>
<dbReference type="AlphaFoldDB" id="A0A432ZY36"/>
<feature type="transmembrane region" description="Helical" evidence="2">
    <location>
        <begin position="61"/>
        <end position="80"/>
    </location>
</feature>
<organism evidence="3 4">
    <name type="scientific">Jimgerdemannia flammicorona</name>
    <dbReference type="NCBI Taxonomy" id="994334"/>
    <lineage>
        <taxon>Eukaryota</taxon>
        <taxon>Fungi</taxon>
        <taxon>Fungi incertae sedis</taxon>
        <taxon>Mucoromycota</taxon>
        <taxon>Mucoromycotina</taxon>
        <taxon>Endogonomycetes</taxon>
        <taxon>Endogonales</taxon>
        <taxon>Endogonaceae</taxon>
        <taxon>Jimgerdemannia</taxon>
    </lineage>
</organism>
<feature type="compositionally biased region" description="Low complexity" evidence="1">
    <location>
        <begin position="43"/>
        <end position="54"/>
    </location>
</feature>
<evidence type="ECO:0000256" key="1">
    <source>
        <dbReference type="SAM" id="MobiDB-lite"/>
    </source>
</evidence>
<dbReference type="EMBL" id="RBNI01030694">
    <property type="protein sequence ID" value="RUO95394.1"/>
    <property type="molecule type" value="Genomic_DNA"/>
</dbReference>
<gene>
    <name evidence="3" type="ORF">BC936DRAFT_144162</name>
</gene>
<evidence type="ECO:0000256" key="2">
    <source>
        <dbReference type="SAM" id="Phobius"/>
    </source>
</evidence>
<keyword evidence="2" id="KW-1133">Transmembrane helix</keyword>
<keyword evidence="2" id="KW-0812">Transmembrane</keyword>
<sequence length="81" mass="9097">MEKDKGDYYLRTWRRGRLIDSDSLTVTRNSRILQPSEVKKPAPKVAAPKKATPPSEAQGNALRIVIPVAILGAWLAYRFFA</sequence>
<dbReference type="Proteomes" id="UP000268093">
    <property type="component" value="Unassembled WGS sequence"/>
</dbReference>
<keyword evidence="2" id="KW-0472">Membrane</keyword>
<protein>
    <submittedName>
        <fullName evidence="3">Uncharacterized protein</fullName>
    </submittedName>
</protein>
<name>A0A432ZY36_9FUNG</name>
<feature type="region of interest" description="Disordered" evidence="1">
    <location>
        <begin position="32"/>
        <end position="55"/>
    </location>
</feature>
<reference evidence="3 4" key="1">
    <citation type="journal article" date="2018" name="New Phytol.">
        <title>Phylogenomics of Endogonaceae and evolution of mycorrhizas within Mucoromycota.</title>
        <authorList>
            <person name="Chang Y."/>
            <person name="Desiro A."/>
            <person name="Na H."/>
            <person name="Sandor L."/>
            <person name="Lipzen A."/>
            <person name="Clum A."/>
            <person name="Barry K."/>
            <person name="Grigoriev I.V."/>
            <person name="Martin F.M."/>
            <person name="Stajich J.E."/>
            <person name="Smith M.E."/>
            <person name="Bonito G."/>
            <person name="Spatafora J.W."/>
        </authorList>
    </citation>
    <scope>NUCLEOTIDE SEQUENCE [LARGE SCALE GENOMIC DNA]</scope>
    <source>
        <strain evidence="3 4">GMNB39</strain>
    </source>
</reference>
<comment type="caution">
    <text evidence="3">The sequence shown here is derived from an EMBL/GenBank/DDBJ whole genome shotgun (WGS) entry which is preliminary data.</text>
</comment>